<accession>A0A0H5NZG6</accession>
<gene>
    <name evidence="2" type="ORF">ERS450000_03872</name>
</gene>
<organism evidence="2 3">
    <name type="scientific">Nocardia farcinica</name>
    <dbReference type="NCBI Taxonomy" id="37329"/>
    <lineage>
        <taxon>Bacteria</taxon>
        <taxon>Bacillati</taxon>
        <taxon>Actinomycetota</taxon>
        <taxon>Actinomycetes</taxon>
        <taxon>Mycobacteriales</taxon>
        <taxon>Nocardiaceae</taxon>
        <taxon>Nocardia</taxon>
    </lineage>
</organism>
<dbReference type="Proteomes" id="UP000057820">
    <property type="component" value="Plasmid 2"/>
</dbReference>
<dbReference type="EMBL" id="LN868939">
    <property type="protein sequence ID" value="CRY80464.1"/>
    <property type="molecule type" value="Genomic_DNA"/>
</dbReference>
<dbReference type="RefSeq" id="WP_159005435.1">
    <property type="nucleotide sequence ID" value="NZ_CP031418.1"/>
</dbReference>
<protein>
    <submittedName>
        <fullName evidence="2">Uncharacterized protein</fullName>
    </submittedName>
</protein>
<sequence length="51" mass="5712">MMRDADNETAPVRHVASPLGDDAPADAFRLQGEIDRVMSQYRATHPEDTTR</sequence>
<feature type="region of interest" description="Disordered" evidence="1">
    <location>
        <begin position="1"/>
        <end position="25"/>
    </location>
</feature>
<proteinExistence type="predicted"/>
<name>A0A0H5NZG6_NOCFR</name>
<dbReference type="AlphaFoldDB" id="A0A0H5NZG6"/>
<evidence type="ECO:0000313" key="2">
    <source>
        <dbReference type="EMBL" id="CRY80464.1"/>
    </source>
</evidence>
<reference evidence="3" key="1">
    <citation type="submission" date="2015-03" db="EMBL/GenBank/DDBJ databases">
        <authorList>
            <consortium name="Pathogen Informatics"/>
        </authorList>
    </citation>
    <scope>NUCLEOTIDE SEQUENCE [LARGE SCALE GENOMIC DNA]</scope>
    <source>
        <strain evidence="3">NCTC11134</strain>
        <plasmid evidence="3">2</plasmid>
    </source>
</reference>
<evidence type="ECO:0000313" key="3">
    <source>
        <dbReference type="Proteomes" id="UP000057820"/>
    </source>
</evidence>
<dbReference type="KEGG" id="nfr:ERS450000_03872"/>
<evidence type="ECO:0000256" key="1">
    <source>
        <dbReference type="SAM" id="MobiDB-lite"/>
    </source>
</evidence>
<keyword evidence="2" id="KW-0614">Plasmid</keyword>
<geneLocation type="plasmid" evidence="2">
    <name>2</name>
</geneLocation>